<comment type="caution">
    <text evidence="1">The sequence shown here is derived from an EMBL/GenBank/DDBJ whole genome shotgun (WGS) entry which is preliminary data.</text>
</comment>
<gene>
    <name evidence="1" type="primary">Acey_s0012.g1655</name>
    <name evidence="1" type="ORF">Y032_0012g1655</name>
</gene>
<dbReference type="AlphaFoldDB" id="A0A016VBL9"/>
<proteinExistence type="predicted"/>
<reference evidence="2" key="1">
    <citation type="journal article" date="2015" name="Nat. Genet.">
        <title>The genome and transcriptome of the zoonotic hookworm Ancylostoma ceylanicum identify infection-specific gene families.</title>
        <authorList>
            <person name="Schwarz E.M."/>
            <person name="Hu Y."/>
            <person name="Antoshechkin I."/>
            <person name="Miller M.M."/>
            <person name="Sternberg P.W."/>
            <person name="Aroian R.V."/>
        </authorList>
    </citation>
    <scope>NUCLEOTIDE SEQUENCE</scope>
    <source>
        <strain evidence="2">HY135</strain>
    </source>
</reference>
<evidence type="ECO:0000313" key="2">
    <source>
        <dbReference type="Proteomes" id="UP000024635"/>
    </source>
</evidence>
<accession>A0A016VBL9</accession>
<evidence type="ECO:0000313" key="1">
    <source>
        <dbReference type="EMBL" id="EYC25029.1"/>
    </source>
</evidence>
<dbReference type="EMBL" id="JARK01001348">
    <property type="protein sequence ID" value="EYC25029.1"/>
    <property type="molecule type" value="Genomic_DNA"/>
</dbReference>
<name>A0A016VBL9_9BILA</name>
<protein>
    <submittedName>
        <fullName evidence="1">Uncharacterized protein</fullName>
    </submittedName>
</protein>
<keyword evidence="2" id="KW-1185">Reference proteome</keyword>
<sequence length="192" mass="20888">MKTAILIKSAGAQSTGVLTQTFRRLERRRTRPLPANAGFHHVVLAGAGILAEDADGAAKPAVSAHDAGLMQVFLQFVFFFTAKWQPRCIKACRRLWKLSLASAAAKKRRSPTGLVWPNEARLKPWPNVTTGQTKCVGCGRVPVGCGRVDPSCHNRPARRVLAMETHTRPGDPFSSIFVAIGCFTGPSCFYLT</sequence>
<organism evidence="1 2">
    <name type="scientific">Ancylostoma ceylanicum</name>
    <dbReference type="NCBI Taxonomy" id="53326"/>
    <lineage>
        <taxon>Eukaryota</taxon>
        <taxon>Metazoa</taxon>
        <taxon>Ecdysozoa</taxon>
        <taxon>Nematoda</taxon>
        <taxon>Chromadorea</taxon>
        <taxon>Rhabditida</taxon>
        <taxon>Rhabditina</taxon>
        <taxon>Rhabditomorpha</taxon>
        <taxon>Strongyloidea</taxon>
        <taxon>Ancylostomatidae</taxon>
        <taxon>Ancylostomatinae</taxon>
        <taxon>Ancylostoma</taxon>
    </lineage>
</organism>
<dbReference type="Proteomes" id="UP000024635">
    <property type="component" value="Unassembled WGS sequence"/>
</dbReference>